<gene>
    <name evidence="1" type="primary">AVEN_31498_1</name>
    <name evidence="1" type="ORF">CDAR_188641</name>
</gene>
<proteinExistence type="predicted"/>
<dbReference type="Proteomes" id="UP001054837">
    <property type="component" value="Unassembled WGS sequence"/>
</dbReference>
<protein>
    <submittedName>
        <fullName evidence="1">Uncharacterized protein</fullName>
    </submittedName>
</protein>
<keyword evidence="2" id="KW-1185">Reference proteome</keyword>
<dbReference type="EMBL" id="BPLQ01003731">
    <property type="protein sequence ID" value="GIY02736.1"/>
    <property type="molecule type" value="Genomic_DNA"/>
</dbReference>
<dbReference type="AlphaFoldDB" id="A0AAV4Q2G9"/>
<reference evidence="1 2" key="1">
    <citation type="submission" date="2021-06" db="EMBL/GenBank/DDBJ databases">
        <title>Caerostris darwini draft genome.</title>
        <authorList>
            <person name="Kono N."/>
            <person name="Arakawa K."/>
        </authorList>
    </citation>
    <scope>NUCLEOTIDE SEQUENCE [LARGE SCALE GENOMIC DNA]</scope>
</reference>
<organism evidence="1 2">
    <name type="scientific">Caerostris darwini</name>
    <dbReference type="NCBI Taxonomy" id="1538125"/>
    <lineage>
        <taxon>Eukaryota</taxon>
        <taxon>Metazoa</taxon>
        <taxon>Ecdysozoa</taxon>
        <taxon>Arthropoda</taxon>
        <taxon>Chelicerata</taxon>
        <taxon>Arachnida</taxon>
        <taxon>Araneae</taxon>
        <taxon>Araneomorphae</taxon>
        <taxon>Entelegynae</taxon>
        <taxon>Araneoidea</taxon>
        <taxon>Araneidae</taxon>
        <taxon>Caerostris</taxon>
    </lineage>
</organism>
<name>A0AAV4Q2G9_9ARAC</name>
<evidence type="ECO:0000313" key="2">
    <source>
        <dbReference type="Proteomes" id="UP001054837"/>
    </source>
</evidence>
<accession>A0AAV4Q2G9</accession>
<evidence type="ECO:0000313" key="1">
    <source>
        <dbReference type="EMBL" id="GIY02736.1"/>
    </source>
</evidence>
<comment type="caution">
    <text evidence="1">The sequence shown here is derived from an EMBL/GenBank/DDBJ whole genome shotgun (WGS) entry which is preliminary data.</text>
</comment>
<sequence>MPLSNNQFLREISEYKHAHGFIRHDDEYRKKFWLPNLPPNYKAQQQKKRRLNWQPTKSEVGRTKISLGAGVPVPKALAHLEEPSRCIDRGWIRGVSEPVPRYVNRGPPVASEFQGARTSPRSSMGPFFPRYIPKRTANYLQRRIPARHSSCVPVNKTSATLWRDWFNSELDNKNVSNVATRYYHPLTASANKRFNARWPEWRKQQHSELYFHEFCQLHHQPSRVFASNWIDEQLIFPYVDHVRDQDFKDSNDLDIKDLYLKMNNPKKLAL</sequence>